<evidence type="ECO:0000313" key="4">
    <source>
        <dbReference type="Proteomes" id="UP000245212"/>
    </source>
</evidence>
<gene>
    <name evidence="3" type="ORF">DD235_15665</name>
</gene>
<keyword evidence="2" id="KW-0472">Membrane</keyword>
<feature type="compositionally biased region" description="Basic and acidic residues" evidence="1">
    <location>
        <begin position="17"/>
        <end position="33"/>
    </location>
</feature>
<dbReference type="InterPro" id="IPR010649">
    <property type="entry name" value="NapE_TorE"/>
</dbReference>
<accession>A0A2V1JWT8</accession>
<keyword evidence="2" id="KW-1133">Transmembrane helix</keyword>
<sequence length="77" mass="8673">MHHDPSQSPEDPAGTKLADRHPAQDTHPVPDTRTGRREWRCFLMLACVGLPLLMVVAIAAYGFVVWMLQIFFFGPPK</sequence>
<feature type="transmembrane region" description="Helical" evidence="2">
    <location>
        <begin position="42"/>
        <end position="72"/>
    </location>
</feature>
<evidence type="ECO:0000256" key="1">
    <source>
        <dbReference type="SAM" id="MobiDB-lite"/>
    </source>
</evidence>
<evidence type="ECO:0000313" key="3">
    <source>
        <dbReference type="EMBL" id="PWF21248.1"/>
    </source>
</evidence>
<reference evidence="4" key="1">
    <citation type="submission" date="2018-05" db="EMBL/GenBank/DDBJ databases">
        <authorList>
            <person name="Li Y."/>
        </authorList>
    </citation>
    <scope>NUCLEOTIDE SEQUENCE [LARGE SCALE GENOMIC DNA]</scope>
    <source>
        <strain evidence="4">3d-2-2</strain>
    </source>
</reference>
<keyword evidence="2" id="KW-0812">Transmembrane</keyword>
<feature type="region of interest" description="Disordered" evidence="1">
    <location>
        <begin position="1"/>
        <end position="33"/>
    </location>
</feature>
<organism evidence="3 4">
    <name type="scientific">Corticimicrobacter populi</name>
    <dbReference type="NCBI Taxonomy" id="2175229"/>
    <lineage>
        <taxon>Bacteria</taxon>
        <taxon>Pseudomonadati</taxon>
        <taxon>Pseudomonadota</taxon>
        <taxon>Betaproteobacteria</taxon>
        <taxon>Burkholderiales</taxon>
        <taxon>Alcaligenaceae</taxon>
        <taxon>Corticimicrobacter</taxon>
    </lineage>
</organism>
<dbReference type="EMBL" id="QETA01000008">
    <property type="protein sequence ID" value="PWF21248.1"/>
    <property type="molecule type" value="Genomic_DNA"/>
</dbReference>
<dbReference type="RefSeq" id="WP_109063055.1">
    <property type="nucleotide sequence ID" value="NZ_QETA01000008.1"/>
</dbReference>
<proteinExistence type="predicted"/>
<evidence type="ECO:0000256" key="2">
    <source>
        <dbReference type="SAM" id="Phobius"/>
    </source>
</evidence>
<keyword evidence="4" id="KW-1185">Reference proteome</keyword>
<comment type="caution">
    <text evidence="3">The sequence shown here is derived from an EMBL/GenBank/DDBJ whole genome shotgun (WGS) entry which is preliminary data.</text>
</comment>
<name>A0A2V1JWT8_9BURK</name>
<protein>
    <recommendedName>
        <fullName evidence="5">Nitrate reductase</fullName>
    </recommendedName>
</protein>
<dbReference type="Pfam" id="PF06796">
    <property type="entry name" value="NapE"/>
    <property type="match status" value="1"/>
</dbReference>
<evidence type="ECO:0008006" key="5">
    <source>
        <dbReference type="Google" id="ProtNLM"/>
    </source>
</evidence>
<dbReference type="AlphaFoldDB" id="A0A2V1JWT8"/>
<dbReference type="Proteomes" id="UP000245212">
    <property type="component" value="Unassembled WGS sequence"/>
</dbReference>